<dbReference type="PROSITE" id="PS50928">
    <property type="entry name" value="ABC_TM1"/>
    <property type="match status" value="1"/>
</dbReference>
<evidence type="ECO:0000256" key="4">
    <source>
        <dbReference type="ARBA" id="ARBA00022692"/>
    </source>
</evidence>
<dbReference type="EMBL" id="BAAAUX010000022">
    <property type="protein sequence ID" value="GAA2810426.1"/>
    <property type="molecule type" value="Genomic_DNA"/>
</dbReference>
<dbReference type="InterPro" id="IPR000515">
    <property type="entry name" value="MetI-like"/>
</dbReference>
<comment type="similarity">
    <text evidence="7">Belongs to the binding-protein-dependent transport system permease family.</text>
</comment>
<evidence type="ECO:0000256" key="1">
    <source>
        <dbReference type="ARBA" id="ARBA00004651"/>
    </source>
</evidence>
<evidence type="ECO:0000259" key="8">
    <source>
        <dbReference type="PROSITE" id="PS50928"/>
    </source>
</evidence>
<dbReference type="PANTHER" id="PTHR43163">
    <property type="entry name" value="DIPEPTIDE TRANSPORT SYSTEM PERMEASE PROTEIN DPPB-RELATED"/>
    <property type="match status" value="1"/>
</dbReference>
<dbReference type="Pfam" id="PF00528">
    <property type="entry name" value="BPD_transp_1"/>
    <property type="match status" value="1"/>
</dbReference>
<dbReference type="InterPro" id="IPR035906">
    <property type="entry name" value="MetI-like_sf"/>
</dbReference>
<evidence type="ECO:0000256" key="3">
    <source>
        <dbReference type="ARBA" id="ARBA00022475"/>
    </source>
</evidence>
<keyword evidence="10" id="KW-1185">Reference proteome</keyword>
<feature type="transmembrane region" description="Helical" evidence="7">
    <location>
        <begin position="282"/>
        <end position="305"/>
    </location>
</feature>
<proteinExistence type="inferred from homology"/>
<organism evidence="9 10">
    <name type="scientific">Saccharopolyspora taberi</name>
    <dbReference type="NCBI Taxonomy" id="60895"/>
    <lineage>
        <taxon>Bacteria</taxon>
        <taxon>Bacillati</taxon>
        <taxon>Actinomycetota</taxon>
        <taxon>Actinomycetes</taxon>
        <taxon>Pseudonocardiales</taxon>
        <taxon>Pseudonocardiaceae</taxon>
        <taxon>Saccharopolyspora</taxon>
    </lineage>
</organism>
<keyword evidence="5 7" id="KW-1133">Transmembrane helix</keyword>
<dbReference type="Pfam" id="PF19300">
    <property type="entry name" value="BPD_transp_1_N"/>
    <property type="match status" value="1"/>
</dbReference>
<dbReference type="RefSeq" id="WP_344684052.1">
    <property type="nucleotide sequence ID" value="NZ_BAAAUX010000022.1"/>
</dbReference>
<keyword evidence="6 7" id="KW-0472">Membrane</keyword>
<dbReference type="InterPro" id="IPR045621">
    <property type="entry name" value="BPD_transp_1_N"/>
</dbReference>
<reference evidence="9 10" key="1">
    <citation type="journal article" date="2019" name="Int. J. Syst. Evol. Microbiol.">
        <title>The Global Catalogue of Microorganisms (GCM) 10K type strain sequencing project: providing services to taxonomists for standard genome sequencing and annotation.</title>
        <authorList>
            <consortium name="The Broad Institute Genomics Platform"/>
            <consortium name="The Broad Institute Genome Sequencing Center for Infectious Disease"/>
            <person name="Wu L."/>
            <person name="Ma J."/>
        </authorList>
    </citation>
    <scope>NUCLEOTIDE SEQUENCE [LARGE SCALE GENOMIC DNA]</scope>
    <source>
        <strain evidence="9 10">JCM 9383</strain>
    </source>
</reference>
<comment type="caution">
    <text evidence="9">The sequence shown here is derived from an EMBL/GenBank/DDBJ whole genome shotgun (WGS) entry which is preliminary data.</text>
</comment>
<evidence type="ECO:0000256" key="5">
    <source>
        <dbReference type="ARBA" id="ARBA00022989"/>
    </source>
</evidence>
<dbReference type="SUPFAM" id="SSF161098">
    <property type="entry name" value="MetI-like"/>
    <property type="match status" value="1"/>
</dbReference>
<dbReference type="PANTHER" id="PTHR43163:SF6">
    <property type="entry name" value="DIPEPTIDE TRANSPORT SYSTEM PERMEASE PROTEIN DPPB-RELATED"/>
    <property type="match status" value="1"/>
</dbReference>
<evidence type="ECO:0000313" key="9">
    <source>
        <dbReference type="EMBL" id="GAA2810426.1"/>
    </source>
</evidence>
<sequence>MPRGYALNRILQSLVTLVLVSLVVFAGLRALPGDPAIALAGPEADDAAIEQIRRSYGLDQPIPVQYLTWLGRAARGDFGESASTGLPIGEIILGRIPVTLELAALSLLFAAVVGLAAGVVSAVRRGTALDWLGNGFSLFGLSVPNFWLGLMCVLVFAVWLGVLPASGFVPLSESPAGNLQRMVLPAFVLGSGLAAVLMRQLRSSMLDSLSSDHVRTARAKGAGEWRVVCVHALRNSLITVMTILGLQLGALISGAVVTEQIFVLPGFGKLMVDSVFTRDFPVVQAAVLVTATGYIVVNLLVDLLYSVVDPRIRVRGGAA</sequence>
<comment type="subcellular location">
    <subcellularLocation>
        <location evidence="1 7">Cell membrane</location>
        <topology evidence="1 7">Multi-pass membrane protein</topology>
    </subcellularLocation>
</comment>
<keyword evidence="3" id="KW-1003">Cell membrane</keyword>
<dbReference type="Proteomes" id="UP001500979">
    <property type="component" value="Unassembled WGS sequence"/>
</dbReference>
<dbReference type="CDD" id="cd06261">
    <property type="entry name" value="TM_PBP2"/>
    <property type="match status" value="1"/>
</dbReference>
<feature type="domain" description="ABC transmembrane type-1" evidence="8">
    <location>
        <begin position="96"/>
        <end position="301"/>
    </location>
</feature>
<feature type="transmembrane region" description="Helical" evidence="7">
    <location>
        <begin position="102"/>
        <end position="123"/>
    </location>
</feature>
<gene>
    <name evidence="9" type="ORF">GCM10010470_52120</name>
</gene>
<protein>
    <submittedName>
        <fullName evidence="9">ABC transporter permease</fullName>
    </submittedName>
</protein>
<name>A0ABN3VJW7_9PSEU</name>
<feature type="transmembrane region" description="Helical" evidence="7">
    <location>
        <begin position="135"/>
        <end position="162"/>
    </location>
</feature>
<evidence type="ECO:0000256" key="6">
    <source>
        <dbReference type="ARBA" id="ARBA00023136"/>
    </source>
</evidence>
<evidence type="ECO:0000313" key="10">
    <source>
        <dbReference type="Proteomes" id="UP001500979"/>
    </source>
</evidence>
<feature type="transmembrane region" description="Helical" evidence="7">
    <location>
        <begin position="182"/>
        <end position="201"/>
    </location>
</feature>
<keyword evidence="2 7" id="KW-0813">Transport</keyword>
<evidence type="ECO:0000256" key="2">
    <source>
        <dbReference type="ARBA" id="ARBA00022448"/>
    </source>
</evidence>
<dbReference type="Gene3D" id="1.10.3720.10">
    <property type="entry name" value="MetI-like"/>
    <property type="match status" value="1"/>
</dbReference>
<evidence type="ECO:0000256" key="7">
    <source>
        <dbReference type="RuleBase" id="RU363032"/>
    </source>
</evidence>
<accession>A0ABN3VJW7</accession>
<feature type="transmembrane region" description="Helical" evidence="7">
    <location>
        <begin position="236"/>
        <end position="262"/>
    </location>
</feature>
<keyword evidence="4 7" id="KW-0812">Transmembrane</keyword>